<evidence type="ECO:0000256" key="2">
    <source>
        <dbReference type="ARBA" id="ARBA00022478"/>
    </source>
</evidence>
<evidence type="ECO:0008006" key="13">
    <source>
        <dbReference type="Google" id="ProtNLM"/>
    </source>
</evidence>
<evidence type="ECO:0000256" key="7">
    <source>
        <dbReference type="ARBA" id="ARBA00023125"/>
    </source>
</evidence>
<dbReference type="GO" id="GO:0001216">
    <property type="term" value="F:DNA-binding transcription activator activity"/>
    <property type="evidence" value="ECO:0007669"/>
    <property type="project" value="InterPro"/>
</dbReference>
<dbReference type="Proteomes" id="UP000050454">
    <property type="component" value="Unassembled WGS sequence"/>
</dbReference>
<evidence type="ECO:0000259" key="9">
    <source>
        <dbReference type="Pfam" id="PF04552"/>
    </source>
</evidence>
<evidence type="ECO:0000256" key="6">
    <source>
        <dbReference type="ARBA" id="ARBA00023082"/>
    </source>
</evidence>
<accession>A0A0P7BBN8</accession>
<sequence length="442" mass="51275">MPAQKLIQSQKQNLKITPRQIQFLNFLQLNEIELEELINQELEGNPMLEEETSGENWNLEYSTFGNTEKSFSLVEVQEDQSKDLRTELKEQLIYLSISSSQKRLAELLIDSVDERGFLPQTDEELEDVFSFMEGKFYNLQEIKTARKSIHLLEPTGIATENLQQFLLFQADEKKLPQSVIEIIDKHFHLLIEREFELLAVELGIELSELRELLNFISKLRPYPFYGQSQEAIEKEQIIPEFKVEIIQNEPVGGLLKGRKRKLQFVPVLESSLSKPQDKKTVSFLKKKTDDAQWFLEALKERESTMSACIATVVKLQKNYFRTGEIEDLRPMVLKDIADLTGRTLSTISRITSQKHVQTDFGIIPMRSLFSEAIQKANGEFISNRKVQDFVSQFVSEENKKEPLTDAEIQRKLSQQGVNVTRRTVTKYRDFLNIPSSKYRRAL</sequence>
<keyword evidence="2" id="KW-0240">DNA-directed RNA polymerase</keyword>
<keyword evidence="4" id="KW-0548">Nucleotidyltransferase</keyword>
<dbReference type="InterPro" id="IPR038709">
    <property type="entry name" value="RpoN_core-bd_sf"/>
</dbReference>
<dbReference type="EMBL" id="LGTQ01000009">
    <property type="protein sequence ID" value="KPM47909.1"/>
    <property type="molecule type" value="Genomic_DNA"/>
</dbReference>
<dbReference type="InterPro" id="IPR000394">
    <property type="entry name" value="RNA_pol_sigma_54"/>
</dbReference>
<evidence type="ECO:0000259" key="10">
    <source>
        <dbReference type="Pfam" id="PF04963"/>
    </source>
</evidence>
<dbReference type="PROSITE" id="PS50044">
    <property type="entry name" value="SIGMA54_3"/>
    <property type="match status" value="1"/>
</dbReference>
<dbReference type="Pfam" id="PF04963">
    <property type="entry name" value="Sigma54_CBD"/>
    <property type="match status" value="1"/>
</dbReference>
<name>A0A0P7BBN8_9BACT</name>
<evidence type="ECO:0000256" key="3">
    <source>
        <dbReference type="ARBA" id="ARBA00022679"/>
    </source>
</evidence>
<comment type="caution">
    <text evidence="11">The sequence shown here is derived from an EMBL/GenBank/DDBJ whole genome shotgun (WGS) entry which is preliminary data.</text>
</comment>
<dbReference type="PROSITE" id="PS00718">
    <property type="entry name" value="SIGMA54_2"/>
    <property type="match status" value="1"/>
</dbReference>
<evidence type="ECO:0000256" key="8">
    <source>
        <dbReference type="ARBA" id="ARBA00023163"/>
    </source>
</evidence>
<dbReference type="STRING" id="1605367.AFM12_11820"/>
<gene>
    <name evidence="11" type="ORF">AFM12_11820</name>
</gene>
<dbReference type="Gene3D" id="1.10.10.60">
    <property type="entry name" value="Homeodomain-like"/>
    <property type="match status" value="1"/>
</dbReference>
<keyword evidence="7" id="KW-0238">DNA-binding</keyword>
<evidence type="ECO:0000256" key="4">
    <source>
        <dbReference type="ARBA" id="ARBA00022695"/>
    </source>
</evidence>
<dbReference type="GO" id="GO:0016779">
    <property type="term" value="F:nucleotidyltransferase activity"/>
    <property type="evidence" value="ECO:0007669"/>
    <property type="project" value="UniProtKB-KW"/>
</dbReference>
<dbReference type="AlphaFoldDB" id="A0A0P7BBN8"/>
<dbReference type="Pfam" id="PF04552">
    <property type="entry name" value="Sigma54_DBD"/>
    <property type="match status" value="1"/>
</dbReference>
<protein>
    <recommendedName>
        <fullName evidence="13">RNA polymerase sigma54 factor</fullName>
    </recommendedName>
</protein>
<evidence type="ECO:0000313" key="12">
    <source>
        <dbReference type="Proteomes" id="UP000050454"/>
    </source>
</evidence>
<dbReference type="NCBIfam" id="TIGR02395">
    <property type="entry name" value="rpoN_sigma"/>
    <property type="match status" value="1"/>
</dbReference>
<dbReference type="GO" id="GO:0003677">
    <property type="term" value="F:DNA binding"/>
    <property type="evidence" value="ECO:0007669"/>
    <property type="project" value="UniProtKB-KW"/>
</dbReference>
<dbReference type="RefSeq" id="WP_055148453.1">
    <property type="nucleotide sequence ID" value="NZ_JXSZ01000009.1"/>
</dbReference>
<reference evidence="11 12" key="1">
    <citation type="submission" date="2015-07" db="EMBL/GenBank/DDBJ databases">
        <title>The draft genome sequence of Leadbetterella sp. JN14-9.</title>
        <authorList>
            <person name="Liu Y."/>
            <person name="Du J."/>
            <person name="Shao Z."/>
        </authorList>
    </citation>
    <scope>NUCLEOTIDE SEQUENCE [LARGE SCALE GENOMIC DNA]</scope>
    <source>
        <strain evidence="11 12">JN14-9</strain>
    </source>
</reference>
<dbReference type="PANTHER" id="PTHR32248">
    <property type="entry name" value="RNA POLYMERASE SIGMA-54 FACTOR"/>
    <property type="match status" value="1"/>
</dbReference>
<dbReference type="InterPro" id="IPR007634">
    <property type="entry name" value="RNA_pol_sigma_54_DNA-bd"/>
</dbReference>
<keyword evidence="8" id="KW-0804">Transcription</keyword>
<dbReference type="Gene3D" id="1.10.10.1330">
    <property type="entry name" value="RNA polymerase sigma-54 factor, core-binding domain"/>
    <property type="match status" value="1"/>
</dbReference>
<evidence type="ECO:0000313" key="11">
    <source>
        <dbReference type="EMBL" id="KPM47909.1"/>
    </source>
</evidence>
<dbReference type="GO" id="GO:0006352">
    <property type="term" value="P:DNA-templated transcription initiation"/>
    <property type="evidence" value="ECO:0007669"/>
    <property type="project" value="InterPro"/>
</dbReference>
<dbReference type="InterPro" id="IPR007046">
    <property type="entry name" value="RNA_pol_sigma_54_core-bd"/>
</dbReference>
<dbReference type="GO" id="GO:0016987">
    <property type="term" value="F:sigma factor activity"/>
    <property type="evidence" value="ECO:0007669"/>
    <property type="project" value="UniProtKB-KW"/>
</dbReference>
<evidence type="ECO:0000256" key="1">
    <source>
        <dbReference type="ARBA" id="ARBA00008798"/>
    </source>
</evidence>
<proteinExistence type="inferred from homology"/>
<dbReference type="PANTHER" id="PTHR32248:SF4">
    <property type="entry name" value="RNA POLYMERASE SIGMA-54 FACTOR"/>
    <property type="match status" value="1"/>
</dbReference>
<feature type="domain" description="RNA polymerase sigma factor 54 core-binding" evidence="10">
    <location>
        <begin position="78"/>
        <end position="249"/>
    </location>
</feature>
<keyword evidence="12" id="KW-1185">Reference proteome</keyword>
<feature type="domain" description="RNA polymerase sigma factor 54 DNA-binding" evidence="9">
    <location>
        <begin position="282"/>
        <end position="440"/>
    </location>
</feature>
<dbReference type="PIRSF" id="PIRSF000774">
    <property type="entry name" value="RpoN"/>
    <property type="match status" value="1"/>
</dbReference>
<keyword evidence="3" id="KW-0808">Transferase</keyword>
<dbReference type="PRINTS" id="PR00045">
    <property type="entry name" value="SIGMA54FCT"/>
</dbReference>
<keyword evidence="6" id="KW-0731">Sigma factor</keyword>
<keyword evidence="5" id="KW-0805">Transcription regulation</keyword>
<organism evidence="11 12">
    <name type="scientific">Jiulongibacter sediminis</name>
    <dbReference type="NCBI Taxonomy" id="1605367"/>
    <lineage>
        <taxon>Bacteria</taxon>
        <taxon>Pseudomonadati</taxon>
        <taxon>Bacteroidota</taxon>
        <taxon>Cytophagia</taxon>
        <taxon>Cytophagales</taxon>
        <taxon>Leadbetterellaceae</taxon>
        <taxon>Jiulongibacter</taxon>
    </lineage>
</organism>
<dbReference type="GO" id="GO:0000428">
    <property type="term" value="C:DNA-directed RNA polymerase complex"/>
    <property type="evidence" value="ECO:0007669"/>
    <property type="project" value="UniProtKB-KW"/>
</dbReference>
<dbReference type="Pfam" id="PF00309">
    <property type="entry name" value="Sigma54_AID"/>
    <property type="match status" value="1"/>
</dbReference>
<evidence type="ECO:0000256" key="5">
    <source>
        <dbReference type="ARBA" id="ARBA00023015"/>
    </source>
</evidence>
<comment type="similarity">
    <text evidence="1">Belongs to the sigma-54 factor family.</text>
</comment>